<gene>
    <name evidence="3" type="primary">Acey_s0030.g2183</name>
    <name evidence="3" type="synonym">ASP-s0030.g2183</name>
    <name evidence="3" type="ORF">Y032_0030g2183</name>
</gene>
<dbReference type="EMBL" id="JARK01001366">
    <property type="protein sequence ID" value="EYC17631.1"/>
    <property type="molecule type" value="Genomic_DNA"/>
</dbReference>
<name>A0A016URT4_9BILA</name>
<keyword evidence="4" id="KW-1185">Reference proteome</keyword>
<dbReference type="SMART" id="SM00198">
    <property type="entry name" value="SCP"/>
    <property type="match status" value="1"/>
</dbReference>
<dbReference type="STRING" id="53326.A0A016URT4"/>
<feature type="chain" id="PRO_5001488589" description="SCP domain-containing protein" evidence="1">
    <location>
        <begin position="18"/>
        <end position="184"/>
    </location>
</feature>
<dbReference type="Gene3D" id="3.40.33.10">
    <property type="entry name" value="CAP"/>
    <property type="match status" value="1"/>
</dbReference>
<dbReference type="SUPFAM" id="SSF55797">
    <property type="entry name" value="PR-1-like"/>
    <property type="match status" value="1"/>
</dbReference>
<feature type="signal peptide" evidence="1">
    <location>
        <begin position="1"/>
        <end position="17"/>
    </location>
</feature>
<dbReference type="InterPro" id="IPR035940">
    <property type="entry name" value="CAP_sf"/>
</dbReference>
<dbReference type="Proteomes" id="UP000024635">
    <property type="component" value="Unassembled WGS sequence"/>
</dbReference>
<organism evidence="3 4">
    <name type="scientific">Ancylostoma ceylanicum</name>
    <dbReference type="NCBI Taxonomy" id="53326"/>
    <lineage>
        <taxon>Eukaryota</taxon>
        <taxon>Metazoa</taxon>
        <taxon>Ecdysozoa</taxon>
        <taxon>Nematoda</taxon>
        <taxon>Chromadorea</taxon>
        <taxon>Rhabditida</taxon>
        <taxon>Rhabditina</taxon>
        <taxon>Rhabditomorpha</taxon>
        <taxon>Strongyloidea</taxon>
        <taxon>Ancylostomatidae</taxon>
        <taxon>Ancylostomatinae</taxon>
        <taxon>Ancylostoma</taxon>
    </lineage>
</organism>
<dbReference type="CDD" id="cd05380">
    <property type="entry name" value="CAP_euk"/>
    <property type="match status" value="1"/>
</dbReference>
<evidence type="ECO:0000313" key="4">
    <source>
        <dbReference type="Proteomes" id="UP000024635"/>
    </source>
</evidence>
<reference evidence="4" key="1">
    <citation type="journal article" date="2015" name="Nat. Genet.">
        <title>The genome and transcriptome of the zoonotic hookworm Ancylostoma ceylanicum identify infection-specific gene families.</title>
        <authorList>
            <person name="Schwarz E.M."/>
            <person name="Hu Y."/>
            <person name="Antoshechkin I."/>
            <person name="Miller M.M."/>
            <person name="Sternberg P.W."/>
            <person name="Aroian R.V."/>
        </authorList>
    </citation>
    <scope>NUCLEOTIDE SEQUENCE</scope>
    <source>
        <strain evidence="4">HY135</strain>
    </source>
</reference>
<proteinExistence type="predicted"/>
<accession>A0A016URT4</accession>
<evidence type="ECO:0000259" key="2">
    <source>
        <dbReference type="SMART" id="SM00198"/>
    </source>
</evidence>
<dbReference type="OrthoDB" id="5889422at2759"/>
<keyword evidence="1" id="KW-0732">Signal</keyword>
<sequence length="184" mass="20254">MLCLYLFTFAAVPLSAASYLGGAKPPANCAQPIKFPKGKSEEIVKKINERRRVMVEGNQRNGKSGLNLPTGENVMEMEWNCDLERKAMAALGGTCPTQSPSAPSGTTGFFDYKDVGIERDSLNLWLSEIENDNIVLYENREAPVKYNGVNKNYCNLVRYDASQIGCAATECGGKRSLFCLIDRP</sequence>
<dbReference type="InterPro" id="IPR014044">
    <property type="entry name" value="CAP_dom"/>
</dbReference>
<comment type="caution">
    <text evidence="3">The sequence shown here is derived from an EMBL/GenBank/DDBJ whole genome shotgun (WGS) entry which is preliminary data.</text>
</comment>
<evidence type="ECO:0000256" key="1">
    <source>
        <dbReference type="SAM" id="SignalP"/>
    </source>
</evidence>
<evidence type="ECO:0000313" key="3">
    <source>
        <dbReference type="EMBL" id="EYC17631.1"/>
    </source>
</evidence>
<dbReference type="AlphaFoldDB" id="A0A016URT4"/>
<feature type="domain" description="SCP" evidence="2">
    <location>
        <begin position="38"/>
        <end position="178"/>
    </location>
</feature>
<dbReference type="Pfam" id="PF00188">
    <property type="entry name" value="CAP"/>
    <property type="match status" value="1"/>
</dbReference>
<protein>
    <recommendedName>
        <fullName evidence="2">SCP domain-containing protein</fullName>
    </recommendedName>
</protein>